<protein>
    <recommendedName>
        <fullName evidence="3">DUF192 domain-containing protein</fullName>
    </recommendedName>
</protein>
<dbReference type="Proteomes" id="UP000055590">
    <property type="component" value="Chromosome"/>
</dbReference>
<dbReference type="PATRIC" id="fig|1391653.3.peg.2310"/>
<dbReference type="InterPro" id="IPR003795">
    <property type="entry name" value="DUF192"/>
</dbReference>
<dbReference type="Pfam" id="PF02643">
    <property type="entry name" value="DUF192"/>
    <property type="match status" value="1"/>
</dbReference>
<reference evidence="1 2" key="1">
    <citation type="submission" date="2015-08" db="EMBL/GenBank/DDBJ databases">
        <authorList>
            <person name="Babu N.S."/>
            <person name="Beckwith C.J."/>
            <person name="Beseler K.G."/>
            <person name="Brison A."/>
            <person name="Carone J.V."/>
            <person name="Caskin T.P."/>
            <person name="Diamond M."/>
            <person name="Durham M.E."/>
            <person name="Foxe J.M."/>
            <person name="Go M."/>
            <person name="Henderson B.A."/>
            <person name="Jones I.B."/>
            <person name="McGettigan J.A."/>
            <person name="Micheletti S.J."/>
            <person name="Nasrallah M.E."/>
            <person name="Ortiz D."/>
            <person name="Piller C.R."/>
            <person name="Privatt S.R."/>
            <person name="Schneider S.L."/>
            <person name="Sharp S."/>
            <person name="Smith T.C."/>
            <person name="Stanton J.D."/>
            <person name="Ullery H.E."/>
            <person name="Wilson R.J."/>
            <person name="Serrano M.G."/>
            <person name="Buck G."/>
            <person name="Lee V."/>
            <person name="Wang Y."/>
            <person name="Carvalho R."/>
            <person name="Voegtly L."/>
            <person name="Shi R."/>
            <person name="Duckworth R."/>
            <person name="Johnson A."/>
            <person name="Loviza R."/>
            <person name="Walstead R."/>
            <person name="Shah Z."/>
            <person name="Kiflezghi M."/>
            <person name="Wade K."/>
            <person name="Ball S.L."/>
            <person name="Bradley K.W."/>
            <person name="Asai D.J."/>
            <person name="Bowman C.A."/>
            <person name="Russell D.A."/>
            <person name="Pope W.H."/>
            <person name="Jacobs-Sera D."/>
            <person name="Hendrix R.W."/>
            <person name="Hatfull G.F."/>
        </authorList>
    </citation>
    <scope>NUCLEOTIDE SEQUENCE [LARGE SCALE GENOMIC DNA]</scope>
    <source>
        <strain evidence="1 2">DSM 27710</strain>
    </source>
</reference>
<evidence type="ECO:0000313" key="2">
    <source>
        <dbReference type="Proteomes" id="UP000055590"/>
    </source>
</evidence>
<gene>
    <name evidence="1" type="ORF">AKJ08_2211</name>
</gene>
<keyword evidence="2" id="KW-1185">Reference proteome</keyword>
<evidence type="ECO:0000313" key="1">
    <source>
        <dbReference type="EMBL" id="AKU91824.1"/>
    </source>
</evidence>
<organism evidence="1 2">
    <name type="scientific">Vulgatibacter incomptus</name>
    <dbReference type="NCBI Taxonomy" id="1391653"/>
    <lineage>
        <taxon>Bacteria</taxon>
        <taxon>Pseudomonadati</taxon>
        <taxon>Myxococcota</taxon>
        <taxon>Myxococcia</taxon>
        <taxon>Myxococcales</taxon>
        <taxon>Cystobacterineae</taxon>
        <taxon>Vulgatibacteraceae</taxon>
        <taxon>Vulgatibacter</taxon>
    </lineage>
</organism>
<dbReference type="Gene3D" id="2.60.120.1140">
    <property type="entry name" value="Protein of unknown function DUF192"/>
    <property type="match status" value="1"/>
</dbReference>
<dbReference type="AlphaFoldDB" id="A0A0K1PFD1"/>
<name>A0A0K1PFD1_9BACT</name>
<accession>A0A0K1PFD1</accession>
<dbReference type="STRING" id="1391653.AKJ08_2211"/>
<evidence type="ECO:0008006" key="3">
    <source>
        <dbReference type="Google" id="ProtNLM"/>
    </source>
</evidence>
<dbReference type="EMBL" id="CP012332">
    <property type="protein sequence ID" value="AKU91824.1"/>
    <property type="molecule type" value="Genomic_DNA"/>
</dbReference>
<sequence length="130" mass="14245">MRDDRFEAWNETRGTALALRARRASSVSSRLRGLLGEASFEPGDGLHIVPCNSIHTFFMRFPIDVLFLDAHGKAIRALQDIPPWRATRIHLAARTVLELPAGTLRSTGTLAGDSIALRARSDLACAPAIR</sequence>
<dbReference type="RefSeq" id="WP_050726080.1">
    <property type="nucleotide sequence ID" value="NZ_CP012332.1"/>
</dbReference>
<proteinExistence type="predicted"/>
<dbReference type="KEGG" id="vin:AKJ08_2211"/>
<dbReference type="InterPro" id="IPR038695">
    <property type="entry name" value="Saro_0823-like_sf"/>
</dbReference>
<dbReference type="OrthoDB" id="9813379at2"/>